<protein>
    <recommendedName>
        <fullName evidence="2">Glycosyltransferase subfamily 4-like N-terminal domain-containing protein</fullName>
    </recommendedName>
</protein>
<gene>
    <name evidence="3" type="ORF">MSAN_00250500</name>
</gene>
<dbReference type="AlphaFoldDB" id="A0A8H7DMW9"/>
<dbReference type="InterPro" id="IPR050194">
    <property type="entry name" value="Glycosyltransferase_grp1"/>
</dbReference>
<evidence type="ECO:0000256" key="1">
    <source>
        <dbReference type="SAM" id="MobiDB-lite"/>
    </source>
</evidence>
<proteinExistence type="predicted"/>
<dbReference type="EMBL" id="JACAZH010000001">
    <property type="protein sequence ID" value="KAF7378253.1"/>
    <property type="molecule type" value="Genomic_DNA"/>
</dbReference>
<sequence length="800" mass="84990">MSLPLHEQPMRVAIVAENFLPKIDGSTITLSHLLQHLSSLRIPTLLLGPSSPLALTNTTSSYGGASLFGTPGVPLPSYPGLKINFLTPSFLSTLRAFRPTVIHIVDPIWLGVQALASIQLLFPDVPIVSSHHTNLPTYAQVFGYPYFTERIWGVHTWLHSFARTTLVPSNSTKSLLRERGWGNLRVVGRGVDEGVFHPSHRSPTLRASWGAQPQDVVILSVGRLSPEKNLVLLVHAYAALVASLRALSSTPGAANPEDAPDSVGADASYSSGDSDTARTEDVDTTRAHEAPVRTHLVFIGDGPFRPSLQALCASLGVRAIFTGQLTGKKLGEAVASADILSSPSITETFGQVTLQGMAAGLPIVGLYVEGTADLVRHGVRGEVRVCFIRFSSSYVAFLHLTVAFSWTPSSPPPGPHAHAAGLVEGAAWMDVSDESLHISPPLSPSANRIVIAKERGEDDDDIPVPDSAVCLSPTYGVAGRGSMSMEELVLPEAARDDPPTFCPSPTLGTPYDEEDEDPFFSPYPDSPSSGNDLGANGERMKGKETEAPRVGCFRTLAPLMRPDAPAFPAIVEAYAGLLGGLVRSPALRAAMGKRAHARSTRFRWTECSQRVVDAYVDACRPRDPSPSSTASPSSSSAPNSWFGFASASSSSKAPSLSSAGGAKAKVPETETDLEAQTHDSKRDDAHDDDAQEQEDPRSRPLLGLVRRVCARRSALSKANSSDVTALGRLITRNSSTNVLGFGRLLGSPGGVSGMTQNVAAGWTWVVDALVVGHALVAATLSHAAYMVPASEDMWGRGPRR</sequence>
<comment type="caution">
    <text evidence="3">The sequence shown here is derived from an EMBL/GenBank/DDBJ whole genome shotgun (WGS) entry which is preliminary data.</text>
</comment>
<dbReference type="Proteomes" id="UP000623467">
    <property type="component" value="Unassembled WGS sequence"/>
</dbReference>
<dbReference type="PANTHER" id="PTHR45947:SF3">
    <property type="entry name" value="SULFOQUINOVOSYL TRANSFERASE SQD2"/>
    <property type="match status" value="1"/>
</dbReference>
<dbReference type="SUPFAM" id="SSF53756">
    <property type="entry name" value="UDP-Glycosyltransferase/glycogen phosphorylase"/>
    <property type="match status" value="2"/>
</dbReference>
<feature type="compositionally biased region" description="Low complexity" evidence="1">
    <location>
        <begin position="652"/>
        <end position="664"/>
    </location>
</feature>
<organism evidence="3 4">
    <name type="scientific">Mycena sanguinolenta</name>
    <dbReference type="NCBI Taxonomy" id="230812"/>
    <lineage>
        <taxon>Eukaryota</taxon>
        <taxon>Fungi</taxon>
        <taxon>Dikarya</taxon>
        <taxon>Basidiomycota</taxon>
        <taxon>Agaricomycotina</taxon>
        <taxon>Agaricomycetes</taxon>
        <taxon>Agaricomycetidae</taxon>
        <taxon>Agaricales</taxon>
        <taxon>Marasmiineae</taxon>
        <taxon>Mycenaceae</taxon>
        <taxon>Mycena</taxon>
    </lineage>
</organism>
<dbReference type="Pfam" id="PF13692">
    <property type="entry name" value="Glyco_trans_1_4"/>
    <property type="match status" value="1"/>
</dbReference>
<feature type="region of interest" description="Disordered" evidence="1">
    <location>
        <begin position="652"/>
        <end position="702"/>
    </location>
</feature>
<feature type="compositionally biased region" description="Basic and acidic residues" evidence="1">
    <location>
        <begin position="275"/>
        <end position="286"/>
    </location>
</feature>
<feature type="region of interest" description="Disordered" evidence="1">
    <location>
        <begin position="494"/>
        <end position="544"/>
    </location>
</feature>
<feature type="domain" description="Glycosyltransferase subfamily 4-like N-terminal" evidence="2">
    <location>
        <begin position="24"/>
        <end position="192"/>
    </location>
</feature>
<evidence type="ECO:0000313" key="4">
    <source>
        <dbReference type="Proteomes" id="UP000623467"/>
    </source>
</evidence>
<dbReference type="OrthoDB" id="2920394at2759"/>
<dbReference type="Gene3D" id="3.40.50.2000">
    <property type="entry name" value="Glycogen Phosphorylase B"/>
    <property type="match status" value="2"/>
</dbReference>
<dbReference type="InterPro" id="IPR028098">
    <property type="entry name" value="Glyco_trans_4-like_N"/>
</dbReference>
<name>A0A8H7DMW9_9AGAR</name>
<dbReference type="PANTHER" id="PTHR45947">
    <property type="entry name" value="SULFOQUINOVOSYL TRANSFERASE SQD2"/>
    <property type="match status" value="1"/>
</dbReference>
<evidence type="ECO:0000313" key="3">
    <source>
        <dbReference type="EMBL" id="KAF7378253.1"/>
    </source>
</evidence>
<evidence type="ECO:0000259" key="2">
    <source>
        <dbReference type="Pfam" id="PF13439"/>
    </source>
</evidence>
<reference evidence="3" key="1">
    <citation type="submission" date="2020-05" db="EMBL/GenBank/DDBJ databases">
        <title>Mycena genomes resolve the evolution of fungal bioluminescence.</title>
        <authorList>
            <person name="Tsai I.J."/>
        </authorList>
    </citation>
    <scope>NUCLEOTIDE SEQUENCE</scope>
    <source>
        <strain evidence="3">160909Yilan</strain>
    </source>
</reference>
<dbReference type="Pfam" id="PF13439">
    <property type="entry name" value="Glyco_transf_4"/>
    <property type="match status" value="1"/>
</dbReference>
<keyword evidence="4" id="KW-1185">Reference proteome</keyword>
<feature type="compositionally biased region" description="Low complexity" evidence="1">
    <location>
        <begin position="261"/>
        <end position="274"/>
    </location>
</feature>
<feature type="region of interest" description="Disordered" evidence="1">
    <location>
        <begin position="250"/>
        <end position="286"/>
    </location>
</feature>
<feature type="compositionally biased region" description="Low complexity" evidence="1">
    <location>
        <begin position="519"/>
        <end position="529"/>
    </location>
</feature>
<accession>A0A8H7DMW9</accession>
<feature type="compositionally biased region" description="Basic and acidic residues" evidence="1">
    <location>
        <begin position="675"/>
        <end position="685"/>
    </location>
</feature>